<dbReference type="Proteomes" id="UP000431401">
    <property type="component" value="Unassembled WGS sequence"/>
</dbReference>
<organism evidence="4 5">
    <name type="scientific">Nocardia aurantia</name>
    <dbReference type="NCBI Taxonomy" id="2585199"/>
    <lineage>
        <taxon>Bacteria</taxon>
        <taxon>Bacillati</taxon>
        <taxon>Actinomycetota</taxon>
        <taxon>Actinomycetes</taxon>
        <taxon>Mycobacteriales</taxon>
        <taxon>Nocardiaceae</taxon>
        <taxon>Nocardia</taxon>
    </lineage>
</organism>
<feature type="domain" description="Histidine kinase/HSP90-like ATPase" evidence="2">
    <location>
        <begin position="197"/>
        <end position="306"/>
    </location>
</feature>
<dbReference type="InterPro" id="IPR025847">
    <property type="entry name" value="MEDS_domain"/>
</dbReference>
<name>A0A7K0DXI4_9NOCA</name>
<dbReference type="InterPro" id="IPR003594">
    <property type="entry name" value="HATPase_dom"/>
</dbReference>
<keyword evidence="1" id="KW-0808">Transferase</keyword>
<keyword evidence="5" id="KW-1185">Reference proteome</keyword>
<dbReference type="Pfam" id="PF13581">
    <property type="entry name" value="HATPase_c_2"/>
    <property type="match status" value="1"/>
</dbReference>
<gene>
    <name evidence="4" type="ORF">NRB56_51450</name>
</gene>
<keyword evidence="1" id="KW-0723">Serine/threonine-protein kinase</keyword>
<evidence type="ECO:0008006" key="6">
    <source>
        <dbReference type="Google" id="ProtNLM"/>
    </source>
</evidence>
<dbReference type="CDD" id="cd16936">
    <property type="entry name" value="HATPase_RsbW-like"/>
    <property type="match status" value="1"/>
</dbReference>
<dbReference type="Gene3D" id="3.30.565.10">
    <property type="entry name" value="Histidine kinase-like ATPase, C-terminal domain"/>
    <property type="match status" value="1"/>
</dbReference>
<accession>A0A7K0DXI4</accession>
<dbReference type="AlphaFoldDB" id="A0A7K0DXI4"/>
<keyword evidence="1" id="KW-0418">Kinase</keyword>
<protein>
    <recommendedName>
        <fullName evidence="6">Sensor histidine kinase</fullName>
    </recommendedName>
</protein>
<feature type="domain" description="MEDS" evidence="3">
    <location>
        <begin position="10"/>
        <end position="154"/>
    </location>
</feature>
<evidence type="ECO:0000256" key="1">
    <source>
        <dbReference type="ARBA" id="ARBA00022527"/>
    </source>
</evidence>
<comment type="caution">
    <text evidence="4">The sequence shown here is derived from an EMBL/GenBank/DDBJ whole genome shotgun (WGS) entry which is preliminary data.</text>
</comment>
<evidence type="ECO:0000259" key="2">
    <source>
        <dbReference type="Pfam" id="PF13581"/>
    </source>
</evidence>
<dbReference type="NCBIfam" id="NF041045">
    <property type="entry name" value="RsbA_anti_sig"/>
    <property type="match status" value="1"/>
</dbReference>
<reference evidence="4 5" key="1">
    <citation type="submission" date="2019-10" db="EMBL/GenBank/DDBJ databases">
        <title>Nocardia macrotermitis sp. nov. and Nocardia aurantia sp. nov., isolated from the gut of fungus growing-termite Macrotermes natalensis.</title>
        <authorList>
            <person name="Benndorf R."/>
            <person name="Schwitalla J."/>
            <person name="Martin K."/>
            <person name="De Beer W."/>
            <person name="Kaster A.-K."/>
            <person name="Vollmers J."/>
            <person name="Poulsen M."/>
            <person name="Beemelmanns C."/>
        </authorList>
    </citation>
    <scope>NUCLEOTIDE SEQUENCE [LARGE SCALE GENOMIC DNA]</scope>
    <source>
        <strain evidence="4 5">RB56</strain>
    </source>
</reference>
<evidence type="ECO:0000313" key="4">
    <source>
        <dbReference type="EMBL" id="MQY29554.1"/>
    </source>
</evidence>
<sequence length="310" mass="32512">MSAAAGGPFRHPAFFYRSPDEYVSGTVAFVRAGLAAGEPVAVSVPPANLALLRAELGGDAASVRMLDMTVEGRNPGRIIPGVLCAFADRQAGGRVRIIGEPIWAGRSPMEYPACAQHEALINAAFQGREVTILCPYDLTALPAHMVEDAWATHPTVIGPDGEIVSAAYDPDRIVDTYNRPLPDPPATAVVLAFDGGTLAGARRRAADFARDAGMGERRIAEVELIVGEATANSVVHAAGGGTLELWSADAHLHCRIRDGGHIADPLAGRLPASLTTPGGRGLLLINHLADLVRIHTRPAGTTLHVQMALS</sequence>
<evidence type="ECO:0000313" key="5">
    <source>
        <dbReference type="Proteomes" id="UP000431401"/>
    </source>
</evidence>
<dbReference type="PANTHER" id="PTHR35526:SF3">
    <property type="entry name" value="ANTI-SIGMA-F FACTOR RSBW"/>
    <property type="match status" value="1"/>
</dbReference>
<proteinExistence type="predicted"/>
<dbReference type="Pfam" id="PF14417">
    <property type="entry name" value="MEDS"/>
    <property type="match status" value="1"/>
</dbReference>
<dbReference type="InterPro" id="IPR047718">
    <property type="entry name" value="RsbA-like_anti_sig"/>
</dbReference>
<evidence type="ECO:0000259" key="3">
    <source>
        <dbReference type="Pfam" id="PF14417"/>
    </source>
</evidence>
<dbReference type="InterPro" id="IPR050267">
    <property type="entry name" value="Anti-sigma-factor_SerPK"/>
</dbReference>
<dbReference type="PANTHER" id="PTHR35526">
    <property type="entry name" value="ANTI-SIGMA-F FACTOR RSBW-RELATED"/>
    <property type="match status" value="1"/>
</dbReference>
<dbReference type="EMBL" id="WEGI01000011">
    <property type="protein sequence ID" value="MQY29554.1"/>
    <property type="molecule type" value="Genomic_DNA"/>
</dbReference>
<dbReference type="InterPro" id="IPR036890">
    <property type="entry name" value="HATPase_C_sf"/>
</dbReference>
<dbReference type="GO" id="GO:0004674">
    <property type="term" value="F:protein serine/threonine kinase activity"/>
    <property type="evidence" value="ECO:0007669"/>
    <property type="project" value="UniProtKB-KW"/>
</dbReference>